<keyword evidence="2" id="KW-0732">Signal</keyword>
<evidence type="ECO:0000313" key="3">
    <source>
        <dbReference type="EMBL" id="KAL0580966.1"/>
    </source>
</evidence>
<name>A0ABR3FZI0_9AGAR</name>
<dbReference type="PANTHER" id="PTHR37487:SF2">
    <property type="entry name" value="EXPRESSED PROTEIN"/>
    <property type="match status" value="1"/>
</dbReference>
<reference evidence="3 4" key="1">
    <citation type="submission" date="2024-02" db="EMBL/GenBank/DDBJ databases">
        <title>A draft genome for the cacao thread blight pathogen Marasmius crinis-equi.</title>
        <authorList>
            <person name="Cohen S.P."/>
            <person name="Baruah I.K."/>
            <person name="Amoako-Attah I."/>
            <person name="Bukari Y."/>
            <person name="Meinhardt L.W."/>
            <person name="Bailey B.A."/>
        </authorList>
    </citation>
    <scope>NUCLEOTIDE SEQUENCE [LARGE SCALE GENOMIC DNA]</scope>
    <source>
        <strain evidence="3 4">GH-76</strain>
    </source>
</reference>
<organism evidence="3 4">
    <name type="scientific">Marasmius crinis-equi</name>
    <dbReference type="NCBI Taxonomy" id="585013"/>
    <lineage>
        <taxon>Eukaryota</taxon>
        <taxon>Fungi</taxon>
        <taxon>Dikarya</taxon>
        <taxon>Basidiomycota</taxon>
        <taxon>Agaricomycotina</taxon>
        <taxon>Agaricomycetes</taxon>
        <taxon>Agaricomycetidae</taxon>
        <taxon>Agaricales</taxon>
        <taxon>Marasmiineae</taxon>
        <taxon>Marasmiaceae</taxon>
        <taxon>Marasmius</taxon>
    </lineage>
</organism>
<proteinExistence type="predicted"/>
<feature type="signal peptide" evidence="2">
    <location>
        <begin position="1"/>
        <end position="22"/>
    </location>
</feature>
<accession>A0ABR3FZI0</accession>
<evidence type="ECO:0000256" key="1">
    <source>
        <dbReference type="SAM" id="MobiDB-lite"/>
    </source>
</evidence>
<comment type="caution">
    <text evidence="3">The sequence shown here is derived from an EMBL/GenBank/DDBJ whole genome shotgun (WGS) entry which is preliminary data.</text>
</comment>
<feature type="compositionally biased region" description="Low complexity" evidence="1">
    <location>
        <begin position="168"/>
        <end position="189"/>
    </location>
</feature>
<evidence type="ECO:0000313" key="4">
    <source>
        <dbReference type="Proteomes" id="UP001465976"/>
    </source>
</evidence>
<protein>
    <submittedName>
        <fullName evidence="3">Uncharacterized protein</fullName>
    </submittedName>
</protein>
<dbReference type="EMBL" id="JBAHYK010000019">
    <property type="protein sequence ID" value="KAL0580966.1"/>
    <property type="molecule type" value="Genomic_DNA"/>
</dbReference>
<gene>
    <name evidence="3" type="ORF">V5O48_001058</name>
</gene>
<dbReference type="PANTHER" id="PTHR37487">
    <property type="entry name" value="CHROMOSOME 1, WHOLE GENOME SHOTGUN SEQUENCE"/>
    <property type="match status" value="1"/>
</dbReference>
<keyword evidence="4" id="KW-1185">Reference proteome</keyword>
<feature type="chain" id="PRO_5046111909" evidence="2">
    <location>
        <begin position="23"/>
        <end position="215"/>
    </location>
</feature>
<sequence>MKYAASASLAATTLLFSSGVYGMPQGQPGQSAAVTMNTPTNLVTCEPVMLSWNGGTAPYFLSLQDGNNFNGPAISRFEQQKTNSMSWTVTVPAGKSVAFLLRDSSGQMSLTAPVSVQGGSQDSCVDHNISFAPASGSTSAAAPQGSGAAPPPNPAAGATQASPATPTQGSGSSGDSSASDTAAGAQSTSNGASKATSISGVVLPAVAALFGIMFA</sequence>
<feature type="compositionally biased region" description="Low complexity" evidence="1">
    <location>
        <begin position="135"/>
        <end position="148"/>
    </location>
</feature>
<feature type="region of interest" description="Disordered" evidence="1">
    <location>
        <begin position="135"/>
        <end position="194"/>
    </location>
</feature>
<dbReference type="Proteomes" id="UP001465976">
    <property type="component" value="Unassembled WGS sequence"/>
</dbReference>
<evidence type="ECO:0000256" key="2">
    <source>
        <dbReference type="SAM" id="SignalP"/>
    </source>
</evidence>